<accession>A0A829YGG8</accession>
<dbReference type="InterPro" id="IPR008030">
    <property type="entry name" value="NmrA-like"/>
</dbReference>
<proteinExistence type="predicted"/>
<organism evidence="2 3">
    <name type="scientific">Steroidobacter agaridevorans</name>
    <dbReference type="NCBI Taxonomy" id="2695856"/>
    <lineage>
        <taxon>Bacteria</taxon>
        <taxon>Pseudomonadati</taxon>
        <taxon>Pseudomonadota</taxon>
        <taxon>Gammaproteobacteria</taxon>
        <taxon>Steroidobacterales</taxon>
        <taxon>Steroidobacteraceae</taxon>
        <taxon>Steroidobacter</taxon>
    </lineage>
</organism>
<gene>
    <name evidence="2" type="ORF">GCM10011487_43490</name>
</gene>
<evidence type="ECO:0000313" key="2">
    <source>
        <dbReference type="EMBL" id="GFE82349.1"/>
    </source>
</evidence>
<sequence length="286" mass="30991">MSESPIVLVIGATGKFARLVVPELRRRGAVVRALVRDQSRAEVARAAGVEQVAIGDLRDPASLDRALSGVTGVFHIGPVFAADEAEMGVALVKAAERAGVEKFVFSSVNQPTNMELKHHASKVPVESALYNSRLRYTILQPANFMQNIGLAWSAIVSNRAFAEPFPADARIARVDYRDVAEAAAIALTESRLDFATLHLSAGMFDRREIAAMISAELGVPIEAGELGFDEWVAVARPPYGEEQLQLLATVYDHYARYGLGGNSIALSAVLQREPRSMRAYIRECAA</sequence>
<dbReference type="AlphaFoldDB" id="A0A829YGG8"/>
<dbReference type="Gene3D" id="3.40.50.720">
    <property type="entry name" value="NAD(P)-binding Rossmann-like Domain"/>
    <property type="match status" value="1"/>
</dbReference>
<dbReference type="SUPFAM" id="SSF51735">
    <property type="entry name" value="NAD(P)-binding Rossmann-fold domains"/>
    <property type="match status" value="1"/>
</dbReference>
<dbReference type="PANTHER" id="PTHR43162">
    <property type="match status" value="1"/>
</dbReference>
<dbReference type="Gene3D" id="3.90.25.10">
    <property type="entry name" value="UDP-galactose 4-epimerase, domain 1"/>
    <property type="match status" value="1"/>
</dbReference>
<keyword evidence="3" id="KW-1185">Reference proteome</keyword>
<dbReference type="EMBL" id="BLJN01000004">
    <property type="protein sequence ID" value="GFE82349.1"/>
    <property type="molecule type" value="Genomic_DNA"/>
</dbReference>
<dbReference type="RefSeq" id="WP_161814001.1">
    <property type="nucleotide sequence ID" value="NZ_BLJN01000004.1"/>
</dbReference>
<name>A0A829YGG8_9GAMM</name>
<dbReference type="InterPro" id="IPR036291">
    <property type="entry name" value="NAD(P)-bd_dom_sf"/>
</dbReference>
<evidence type="ECO:0000313" key="3">
    <source>
        <dbReference type="Proteomes" id="UP000445000"/>
    </source>
</evidence>
<dbReference type="PANTHER" id="PTHR43162:SF1">
    <property type="entry name" value="PRESTALK A DIFFERENTIATION PROTEIN A"/>
    <property type="match status" value="1"/>
</dbReference>
<feature type="domain" description="NmrA-like" evidence="1">
    <location>
        <begin position="7"/>
        <end position="261"/>
    </location>
</feature>
<dbReference type="Pfam" id="PF05368">
    <property type="entry name" value="NmrA"/>
    <property type="match status" value="1"/>
</dbReference>
<comment type="caution">
    <text evidence="2">The sequence shown here is derived from an EMBL/GenBank/DDBJ whole genome shotgun (WGS) entry which is preliminary data.</text>
</comment>
<dbReference type="InterPro" id="IPR051604">
    <property type="entry name" value="Ergot_Alk_Oxidoreductase"/>
</dbReference>
<dbReference type="CDD" id="cd05251">
    <property type="entry name" value="NmrA_like_SDR_a"/>
    <property type="match status" value="1"/>
</dbReference>
<protein>
    <submittedName>
        <fullName evidence="2">Epimerase</fullName>
    </submittedName>
</protein>
<dbReference type="Proteomes" id="UP000445000">
    <property type="component" value="Unassembled WGS sequence"/>
</dbReference>
<reference evidence="3" key="1">
    <citation type="submission" date="2020-01" db="EMBL/GenBank/DDBJ databases">
        <title>'Steroidobacter agaridevorans' sp. nov., agar-degrading bacteria isolated from rhizosphere soils.</title>
        <authorList>
            <person name="Ikenaga M."/>
            <person name="Kataoka M."/>
            <person name="Murouchi A."/>
            <person name="Katsuragi S."/>
            <person name="Sakai M."/>
        </authorList>
    </citation>
    <scope>NUCLEOTIDE SEQUENCE [LARGE SCALE GENOMIC DNA]</scope>
    <source>
        <strain evidence="3">YU21-B</strain>
    </source>
</reference>
<evidence type="ECO:0000259" key="1">
    <source>
        <dbReference type="Pfam" id="PF05368"/>
    </source>
</evidence>